<gene>
    <name evidence="1" type="ORF">QO006_001344</name>
</gene>
<keyword evidence="1" id="KW-0418">Kinase</keyword>
<sequence length="164" mass="18446">MEQSAPRSRVVFMCGPAGSGKSTYARGLEAQGLTRLSFDVEMWRRGITDVPLPLALRDEIEAGLRARLLELVAQRRDVVLDFSFWSRQMRDDYRQLLKPTGVIPETIYLATGRAEVLSRLRNRKGQHSDDYVVPDDLAAQYYDGFQIPTAEEGPLTVIGDADQT</sequence>
<dbReference type="GO" id="GO:0016301">
    <property type="term" value="F:kinase activity"/>
    <property type="evidence" value="ECO:0007669"/>
    <property type="project" value="UniProtKB-KW"/>
</dbReference>
<dbReference type="EMBL" id="JAURUR010000002">
    <property type="protein sequence ID" value="MDP9763927.1"/>
    <property type="molecule type" value="Genomic_DNA"/>
</dbReference>
<dbReference type="Proteomes" id="UP001232163">
    <property type="component" value="Unassembled WGS sequence"/>
</dbReference>
<dbReference type="Gene3D" id="3.40.50.300">
    <property type="entry name" value="P-loop containing nucleotide triphosphate hydrolases"/>
    <property type="match status" value="1"/>
</dbReference>
<proteinExistence type="predicted"/>
<evidence type="ECO:0000313" key="1">
    <source>
        <dbReference type="EMBL" id="MDP9763927.1"/>
    </source>
</evidence>
<accession>A0ABT9MBG2</accession>
<organism evidence="1 2">
    <name type="scientific">Deinococcus enclensis</name>
    <dbReference type="NCBI Taxonomy" id="1049582"/>
    <lineage>
        <taxon>Bacteria</taxon>
        <taxon>Thermotogati</taxon>
        <taxon>Deinococcota</taxon>
        <taxon>Deinococci</taxon>
        <taxon>Deinococcales</taxon>
        <taxon>Deinococcaceae</taxon>
        <taxon>Deinococcus</taxon>
    </lineage>
</organism>
<evidence type="ECO:0000313" key="2">
    <source>
        <dbReference type="Proteomes" id="UP001232163"/>
    </source>
</evidence>
<dbReference type="InterPro" id="IPR027417">
    <property type="entry name" value="P-loop_NTPase"/>
</dbReference>
<dbReference type="RefSeq" id="WP_307465115.1">
    <property type="nucleotide sequence ID" value="NZ_JAURUR010000002.1"/>
</dbReference>
<keyword evidence="1" id="KW-0808">Transferase</keyword>
<comment type="caution">
    <text evidence="1">The sequence shown here is derived from an EMBL/GenBank/DDBJ whole genome shotgun (WGS) entry which is preliminary data.</text>
</comment>
<protein>
    <submittedName>
        <fullName evidence="1">Kinase</fullName>
    </submittedName>
</protein>
<name>A0ABT9MBG2_9DEIO</name>
<dbReference type="SUPFAM" id="SSF52540">
    <property type="entry name" value="P-loop containing nucleoside triphosphate hydrolases"/>
    <property type="match status" value="1"/>
</dbReference>
<dbReference type="Pfam" id="PF13671">
    <property type="entry name" value="AAA_33"/>
    <property type="match status" value="1"/>
</dbReference>
<reference evidence="1 2" key="1">
    <citation type="submission" date="2023-07" db="EMBL/GenBank/DDBJ databases">
        <title>Genomic Encyclopedia of Type Strains, Phase IV (KMG-IV): sequencing the most valuable type-strain genomes for metagenomic binning, comparative biology and taxonomic classification.</title>
        <authorList>
            <person name="Goeker M."/>
        </authorList>
    </citation>
    <scope>NUCLEOTIDE SEQUENCE [LARGE SCALE GENOMIC DNA]</scope>
    <source>
        <strain evidence="1 2">NIO-1023</strain>
    </source>
</reference>
<keyword evidence="2" id="KW-1185">Reference proteome</keyword>